<dbReference type="AlphaFoldDB" id="A0A7U3YB23"/>
<dbReference type="InterPro" id="IPR009894">
    <property type="entry name" value="EppA_BapA"/>
</dbReference>
<keyword evidence="1" id="KW-0614">Plasmid</keyword>
<evidence type="ECO:0000313" key="2">
    <source>
        <dbReference type="Proteomes" id="UP000006208"/>
    </source>
</evidence>
<name>A0A7U3YB23_BORBG</name>
<sequence>MKKIWLFLFLIFNLNAYIDIDKLRKERKEHNFAKAKKTFSKEDFDLLNKRLDNYDFENEYDKSVFFAYAPIIRGRLRKIGIKEKSVFLDAIDVIGYLIKYKSIVHSSITDALTFDQLHIITNLIDNNLGSISFLTIFYFLAKLNSDKVNFAEKYGKENVNVKNFKEAYAENKINAVKQILKQFVTDLETIKN</sequence>
<gene>
    <name evidence="1" type="ORF">BBU118A_Z01</name>
</gene>
<accession>A0A7U3YB23</accession>
<protein>
    <submittedName>
        <fullName evidence="1">Exported protein A</fullName>
    </submittedName>
</protein>
<dbReference type="EMBL" id="CP001531">
    <property type="protein sequence ID" value="ACN92784.1"/>
    <property type="molecule type" value="Genomic_DNA"/>
</dbReference>
<proteinExistence type="predicted"/>
<dbReference type="NCBIfam" id="NF033732">
    <property type="entry name" value="borfam95"/>
    <property type="match status" value="1"/>
</dbReference>
<dbReference type="RefSeq" id="WP_012672269.1">
    <property type="nucleotide sequence ID" value="NC_012233.1"/>
</dbReference>
<dbReference type="Pfam" id="PF07268">
    <property type="entry name" value="EppA_BapA"/>
    <property type="match status" value="1"/>
</dbReference>
<geneLocation type="plasmid" evidence="1 2">
    <name>118a_lp28-6</name>
</geneLocation>
<evidence type="ECO:0000313" key="1">
    <source>
        <dbReference type="EMBL" id="ACN92784.1"/>
    </source>
</evidence>
<reference evidence="1 2" key="1">
    <citation type="journal article" date="2011" name="J. Bacteriol.">
        <title>Whole-genome sequences of thirteen isolates of Borrelia burgdorferi.</title>
        <authorList>
            <person name="Schutzer S.E."/>
            <person name="Fraser-Liggett C.M."/>
            <person name="Casjens S.R."/>
            <person name="Qiu W.G."/>
            <person name="Dunn J.J."/>
            <person name="Mongodin E.F."/>
            <person name="Luft B.J."/>
        </authorList>
    </citation>
    <scope>NUCLEOTIDE SEQUENCE [LARGE SCALE GENOMIC DNA]</scope>
    <source>
        <strain evidence="1 2">118a</strain>
        <plasmid evidence="1 2">118a_lp28-6</plasmid>
    </source>
</reference>
<organism evidence="1 2">
    <name type="scientific">Borreliella burgdorferi 118a</name>
    <dbReference type="NCBI Taxonomy" id="476210"/>
    <lineage>
        <taxon>Bacteria</taxon>
        <taxon>Pseudomonadati</taxon>
        <taxon>Spirochaetota</taxon>
        <taxon>Spirochaetia</taxon>
        <taxon>Spirochaetales</taxon>
        <taxon>Borreliaceae</taxon>
        <taxon>Borreliella</taxon>
    </lineage>
</organism>
<dbReference type="Proteomes" id="UP000006208">
    <property type="component" value="Plasmid 118a_lp28-6"/>
</dbReference>